<dbReference type="InterPro" id="IPR028208">
    <property type="entry name" value="Effector_pro_NleD-like"/>
</dbReference>
<dbReference type="InterPro" id="IPR001343">
    <property type="entry name" value="Hemolysn_Ca-bd"/>
</dbReference>
<accession>A0A1D3K114</accession>
<evidence type="ECO:0000256" key="1">
    <source>
        <dbReference type="ARBA" id="ARBA00004613"/>
    </source>
</evidence>
<dbReference type="InterPro" id="IPR011049">
    <property type="entry name" value="Serralysin-like_metalloprot_C"/>
</dbReference>
<keyword evidence="3" id="KW-0106">Calcium</keyword>
<protein>
    <submittedName>
        <fullName evidence="5">Hemolysin-like protein</fullName>
    </submittedName>
</protein>
<evidence type="ECO:0000256" key="3">
    <source>
        <dbReference type="ARBA" id="ARBA00022837"/>
    </source>
</evidence>
<dbReference type="Gene3D" id="2.150.10.10">
    <property type="entry name" value="Serralysin-like metalloprotease, C-terminal"/>
    <property type="match status" value="3"/>
</dbReference>
<sequence>MDSTSTSTSTSSPQPQPQLAYSGEDQKANSAYRAASDPVRQAAHAAPITANVPFMYNNTHGPSRVEIGSVEAGPVTYGSDSDLQRRARQSDAAPADSYFQSAPSREQVRAKAEGQQGSIDFGSPSSPSAPTKVDPSRGYHDGNVSITRERGTSSRAQRNHETLRIKTGNGDDSIHIEESRDGGLLAQINGKSYDIQHHENPAIKQGVVVETGGGNDGVSIGYGGSRETFIYAGAGNDTVYAGSGKTNVFGGEGSDVINLGSGESYAEGNDGNDFITGGSGNAVIYGGKGSDELRAGGGPDTKTNYVDGGEDNDLIYGGRGHNILHGGPGDDHIVGGDSNAIYTGRGRDTVQTTNENDRVFGRRGVDDLSQLRSQSGFREVAPLDVGHRGIKVEGSPEFRQRVNDDLEFLRGSPVGQRVLAKIDSLEAPVKIRQGADGSFYDYSDPGLGVTRSDEGRRADYGDGFVKDGVAGIPATDPVLTYQPNFIVPGDQRPPIVVLQHELAHAINFGEGSALTGTTFSGTKMVGYDSNGRPRFMPVYEDNFERQAVGLFTSHAPYKFDPNLPASTYNVWPFTENALLYEFGLPLRQRYT</sequence>
<dbReference type="GO" id="GO:0005576">
    <property type="term" value="C:extracellular region"/>
    <property type="evidence" value="ECO:0007669"/>
    <property type="project" value="UniProtKB-SubCell"/>
</dbReference>
<dbReference type="PANTHER" id="PTHR38340">
    <property type="entry name" value="S-LAYER PROTEIN"/>
    <property type="match status" value="1"/>
</dbReference>
<dbReference type="RefSeq" id="WP_050558747.1">
    <property type="nucleotide sequence ID" value="NZ_AOUH01000018.1"/>
</dbReference>
<dbReference type="EMBL" id="LT599583">
    <property type="protein sequence ID" value="SBW81962.1"/>
    <property type="molecule type" value="Genomic_DNA"/>
</dbReference>
<evidence type="ECO:0000256" key="4">
    <source>
        <dbReference type="SAM" id="MobiDB-lite"/>
    </source>
</evidence>
<evidence type="ECO:0000313" key="5">
    <source>
        <dbReference type="EMBL" id="SBW81962.1"/>
    </source>
</evidence>
<keyword evidence="2" id="KW-0964">Secreted</keyword>
<evidence type="ECO:0000256" key="2">
    <source>
        <dbReference type="ARBA" id="ARBA00022525"/>
    </source>
</evidence>
<gene>
    <name evidence="5" type="ORF">PVE_R1G4080</name>
</gene>
<feature type="region of interest" description="Disordered" evidence="4">
    <location>
        <begin position="72"/>
        <end position="176"/>
    </location>
</feature>
<dbReference type="Pfam" id="PF14891">
    <property type="entry name" value="Peptidase_M91"/>
    <property type="match status" value="1"/>
</dbReference>
<dbReference type="Proteomes" id="UP000245431">
    <property type="component" value="Chromosome PVE_r1"/>
</dbReference>
<dbReference type="SUPFAM" id="SSF51120">
    <property type="entry name" value="beta-Roll"/>
    <property type="match status" value="1"/>
</dbReference>
<dbReference type="InterPro" id="IPR050557">
    <property type="entry name" value="RTX_toxin/Mannuronan_C5-epim"/>
</dbReference>
<dbReference type="PANTHER" id="PTHR38340:SF1">
    <property type="entry name" value="S-LAYER PROTEIN"/>
    <property type="match status" value="1"/>
</dbReference>
<evidence type="ECO:0000313" key="6">
    <source>
        <dbReference type="Proteomes" id="UP000245431"/>
    </source>
</evidence>
<proteinExistence type="predicted"/>
<feature type="compositionally biased region" description="Low complexity" evidence="4">
    <location>
        <begin position="1"/>
        <end position="13"/>
    </location>
</feature>
<dbReference type="AlphaFoldDB" id="A0A1D3K114"/>
<feature type="compositionally biased region" description="Basic and acidic residues" evidence="4">
    <location>
        <begin position="147"/>
        <end position="164"/>
    </location>
</feature>
<organism evidence="5 6">
    <name type="scientific">Pseudomonas veronii 1YdBTEX2</name>
    <dbReference type="NCBI Taxonomy" id="1295141"/>
    <lineage>
        <taxon>Bacteria</taxon>
        <taxon>Pseudomonadati</taxon>
        <taxon>Pseudomonadota</taxon>
        <taxon>Gammaproteobacteria</taxon>
        <taxon>Pseudomonadales</taxon>
        <taxon>Pseudomonadaceae</taxon>
        <taxon>Pseudomonas</taxon>
    </lineage>
</organism>
<feature type="region of interest" description="Disordered" evidence="4">
    <location>
        <begin position="1"/>
        <end position="42"/>
    </location>
</feature>
<feature type="compositionally biased region" description="Polar residues" evidence="4">
    <location>
        <begin position="115"/>
        <end position="129"/>
    </location>
</feature>
<dbReference type="Pfam" id="PF00353">
    <property type="entry name" value="HemolysinCabind"/>
    <property type="match status" value="4"/>
</dbReference>
<dbReference type="GO" id="GO:0005509">
    <property type="term" value="F:calcium ion binding"/>
    <property type="evidence" value="ECO:0007669"/>
    <property type="project" value="InterPro"/>
</dbReference>
<reference evidence="6" key="1">
    <citation type="submission" date="2016-07" db="EMBL/GenBank/DDBJ databases">
        <authorList>
            <person name="Florea S."/>
            <person name="Webb J.S."/>
            <person name="Jaromczyk J."/>
            <person name="Schardl C.L."/>
        </authorList>
    </citation>
    <scope>NUCLEOTIDE SEQUENCE [LARGE SCALE GENOMIC DNA]</scope>
    <source>
        <strain evidence="6">1YdBTEX2</strain>
    </source>
</reference>
<name>A0A1D3K114_PSEVE</name>
<dbReference type="PRINTS" id="PR00313">
    <property type="entry name" value="CABNDNGRPT"/>
</dbReference>
<comment type="subcellular location">
    <subcellularLocation>
        <location evidence="1">Secreted</location>
    </subcellularLocation>
</comment>